<comment type="similarity">
    <text evidence="2">Belongs to the PC-esterase family. TBL subfamily.</text>
</comment>
<evidence type="ECO:0000256" key="2">
    <source>
        <dbReference type="ARBA" id="ARBA00007727"/>
    </source>
</evidence>
<evidence type="ECO:0000256" key="10">
    <source>
        <dbReference type="ARBA" id="ARBA00023180"/>
    </source>
</evidence>
<evidence type="ECO:0000256" key="13">
    <source>
        <dbReference type="SAM" id="SignalP"/>
    </source>
</evidence>
<feature type="coiled-coil region" evidence="11">
    <location>
        <begin position="767"/>
        <end position="794"/>
    </location>
</feature>
<dbReference type="Gramene" id="OMERI05G23560.1">
    <property type="protein sequence ID" value="OMERI05G23560.1"/>
    <property type="gene ID" value="OMERI05G23560"/>
</dbReference>
<protein>
    <submittedName>
        <fullName evidence="16">Uncharacterized protein</fullName>
    </submittedName>
</protein>
<reference evidence="16" key="2">
    <citation type="submission" date="2018-05" db="EMBL/GenBank/DDBJ databases">
        <title>OmerRS3 (Oryza meridionalis Reference Sequence Version 3).</title>
        <authorList>
            <person name="Zhang J."/>
            <person name="Kudrna D."/>
            <person name="Lee S."/>
            <person name="Talag J."/>
            <person name="Welchert J."/>
            <person name="Wing R.A."/>
        </authorList>
    </citation>
    <scope>NUCLEOTIDE SEQUENCE [LARGE SCALE GENOMIC DNA]</scope>
    <source>
        <strain evidence="16">cv. OR44</strain>
    </source>
</reference>
<dbReference type="InterPro" id="IPR025846">
    <property type="entry name" value="TBL_N"/>
</dbReference>
<evidence type="ECO:0000256" key="5">
    <source>
        <dbReference type="ARBA" id="ARBA00022968"/>
    </source>
</evidence>
<keyword evidence="9" id="KW-1015">Disulfide bond</keyword>
<dbReference type="AlphaFoldDB" id="A0A0E0DV18"/>
<evidence type="ECO:0000256" key="12">
    <source>
        <dbReference type="SAM" id="MobiDB-lite"/>
    </source>
</evidence>
<keyword evidence="3" id="KW-0808">Transferase</keyword>
<feature type="region of interest" description="Disordered" evidence="12">
    <location>
        <begin position="715"/>
        <end position="736"/>
    </location>
</feature>
<comment type="subcellular location">
    <subcellularLocation>
        <location evidence="1">Golgi apparatus membrane</location>
        <topology evidence="1">Single-pass type II membrane protein</topology>
    </subcellularLocation>
</comment>
<dbReference type="InterPro" id="IPR026057">
    <property type="entry name" value="TBL_C"/>
</dbReference>
<name>A0A0E0DV18_9ORYZ</name>
<evidence type="ECO:0000256" key="9">
    <source>
        <dbReference type="ARBA" id="ARBA00023157"/>
    </source>
</evidence>
<dbReference type="eggNOG" id="ENOG502QSEA">
    <property type="taxonomic scope" value="Eukaryota"/>
</dbReference>
<feature type="chain" id="PRO_5002357302" evidence="13">
    <location>
        <begin position="24"/>
        <end position="937"/>
    </location>
</feature>
<dbReference type="Pfam" id="PF14416">
    <property type="entry name" value="PMR5N"/>
    <property type="match status" value="1"/>
</dbReference>
<evidence type="ECO:0000256" key="8">
    <source>
        <dbReference type="ARBA" id="ARBA00023136"/>
    </source>
</evidence>
<feature type="region of interest" description="Disordered" evidence="12">
    <location>
        <begin position="300"/>
        <end position="351"/>
    </location>
</feature>
<organism evidence="16">
    <name type="scientific">Oryza meridionalis</name>
    <dbReference type="NCBI Taxonomy" id="40149"/>
    <lineage>
        <taxon>Eukaryota</taxon>
        <taxon>Viridiplantae</taxon>
        <taxon>Streptophyta</taxon>
        <taxon>Embryophyta</taxon>
        <taxon>Tracheophyta</taxon>
        <taxon>Spermatophyta</taxon>
        <taxon>Magnoliopsida</taxon>
        <taxon>Liliopsida</taxon>
        <taxon>Poales</taxon>
        <taxon>Poaceae</taxon>
        <taxon>BOP clade</taxon>
        <taxon>Oryzoideae</taxon>
        <taxon>Oryzeae</taxon>
        <taxon>Oryzinae</taxon>
        <taxon>Oryza</taxon>
    </lineage>
</organism>
<dbReference type="PANTHER" id="PTHR34462:SF1">
    <property type="entry name" value="OS05G0587400 PROTEIN"/>
    <property type="match status" value="1"/>
</dbReference>
<accession>A0A0E0DV18</accession>
<dbReference type="HOGENOM" id="CLU_294307_0_0_1"/>
<keyword evidence="8" id="KW-0472">Membrane</keyword>
<feature type="domain" description="Trichome birefringence-like N-terminal" evidence="15">
    <location>
        <begin position="80"/>
        <end position="132"/>
    </location>
</feature>
<keyword evidence="6" id="KW-1133">Transmembrane helix</keyword>
<keyword evidence="4" id="KW-0812">Transmembrane</keyword>
<keyword evidence="13" id="KW-0732">Signal</keyword>
<feature type="compositionally biased region" description="Basic and acidic residues" evidence="12">
    <location>
        <begin position="316"/>
        <end position="327"/>
    </location>
</feature>
<evidence type="ECO:0000256" key="6">
    <source>
        <dbReference type="ARBA" id="ARBA00022989"/>
    </source>
</evidence>
<keyword evidence="17" id="KW-1185">Reference proteome</keyword>
<keyword evidence="7" id="KW-0333">Golgi apparatus</keyword>
<dbReference type="Pfam" id="PF13839">
    <property type="entry name" value="PC-Esterase"/>
    <property type="match status" value="1"/>
</dbReference>
<evidence type="ECO:0000256" key="1">
    <source>
        <dbReference type="ARBA" id="ARBA00004323"/>
    </source>
</evidence>
<feature type="coiled-coil region" evidence="11">
    <location>
        <begin position="530"/>
        <end position="557"/>
    </location>
</feature>
<sequence>MATRKRLAGAALGCLSLFLLSRALLFSQDDPEPVKRPDEASSISLPPDRIAIIAAAPAPSPATAAADGSPAPAPAQDEVRCDLFDGSWVYDPAGYPLYDAGECPFLSDQVTCRRNGRPDSGYEHWRWQPRRCAAALRLRGGEMLEQCRDKRVVLVGDSLNRNMWESLACILYAAAPDRSLATVDDASADHKIFQALDYNCTVEFYWSPFLVDLDDQTRVLKLDRLPATTYRRLAAADVLVFNTGHWWTHTGKFRAWDHLERNGKKVEMGAEEAFNRALRTWTRWLDRNVDSHKTMQELVLQRDGSDGEGGGVRGGVPERDGVDRGEEREEGEDGGGVPGHHPAVGAPARRAPVGVHGQGREAADAGAEAAAGIPSTRKRDVKKLVQEHSPCQPSTLQADAYTTGLSMKEIERRRKIGAANKGKVPWTKGRKLSKEHKELIKQRTTEALRDPKVRKKMLGHRQLHRQASKDKISSALRKIWERRMVSVKARQEILRIWSNSIAEAAKHGDHCQDKLDWDSYDRIKTEMISMFLWNKERERIMKKLEKAEAKIVAKKLQAAERSKLQTRGIKKLQRQKLVLRKSDAQPTRVVVSTRPKLKERLTKDSTHNDLVPLPIPIGGIGELIVIYQECSRMRSKENGSIHKAGKVNHSQRGRPNWVLVAGGVLLSTLSVRLGCKLKQMFDAKKQNNGVEIRQAPGSPLPKSTDLSSRLLVKIPGPESSKENSGVMWTSSPDRLEDPRKPFQYSNSSGSPCFSESGSDIYNKREVIQKLRQQLKRRDEMIVEMQAQIADLKNSLGVQVTQTTNLQSQLDAANGDLFESEREIQHLRKIIAGHCVAEAHSHDKPLQAGYWQSDATNGHANGYADSSVDDPELHYIGIEKRKGEVEKVELLKREVCELKEVIEGKDFLIQSYKEQKLELCGKIRELQEKLSAQVPNIL</sequence>
<feature type="compositionally biased region" description="Polar residues" evidence="12">
    <location>
        <begin position="722"/>
        <end position="732"/>
    </location>
</feature>
<feature type="signal peptide" evidence="13">
    <location>
        <begin position="1"/>
        <end position="23"/>
    </location>
</feature>
<evidence type="ECO:0000256" key="3">
    <source>
        <dbReference type="ARBA" id="ARBA00022679"/>
    </source>
</evidence>
<feature type="domain" description="Trichome birefringence-like C-terminal" evidence="14">
    <location>
        <begin position="138"/>
        <end position="295"/>
    </location>
</feature>
<dbReference type="EnsemblPlants" id="OMERI05G23560.1">
    <property type="protein sequence ID" value="OMERI05G23560.1"/>
    <property type="gene ID" value="OMERI05G23560"/>
</dbReference>
<feature type="compositionally biased region" description="Low complexity" evidence="12">
    <location>
        <begin position="339"/>
        <end position="351"/>
    </location>
</feature>
<keyword evidence="11" id="KW-0175">Coiled coil</keyword>
<dbReference type="PANTHER" id="PTHR34462">
    <property type="entry name" value="OS05G0587400 PROTEIN"/>
    <property type="match status" value="1"/>
</dbReference>
<evidence type="ECO:0000313" key="16">
    <source>
        <dbReference type="EnsemblPlants" id="OMERI05G23560.1"/>
    </source>
</evidence>
<keyword evidence="5" id="KW-0735">Signal-anchor</keyword>
<evidence type="ECO:0000256" key="11">
    <source>
        <dbReference type="SAM" id="Coils"/>
    </source>
</evidence>
<reference evidence="16" key="1">
    <citation type="submission" date="2015-04" db="UniProtKB">
        <authorList>
            <consortium name="EnsemblPlants"/>
        </authorList>
    </citation>
    <scope>IDENTIFICATION</scope>
</reference>
<evidence type="ECO:0000256" key="7">
    <source>
        <dbReference type="ARBA" id="ARBA00023034"/>
    </source>
</evidence>
<evidence type="ECO:0000256" key="4">
    <source>
        <dbReference type="ARBA" id="ARBA00022692"/>
    </source>
</evidence>
<keyword evidence="10" id="KW-0325">Glycoprotein</keyword>
<proteinExistence type="inferred from homology"/>
<dbReference type="Proteomes" id="UP000008021">
    <property type="component" value="Chromosome 5"/>
</dbReference>
<evidence type="ECO:0000259" key="15">
    <source>
        <dbReference type="Pfam" id="PF14416"/>
    </source>
</evidence>
<evidence type="ECO:0000313" key="17">
    <source>
        <dbReference type="Proteomes" id="UP000008021"/>
    </source>
</evidence>
<dbReference type="GO" id="GO:1990538">
    <property type="term" value="F:xylan O-acetyltransferase activity"/>
    <property type="evidence" value="ECO:0007669"/>
    <property type="project" value="UniProtKB-ARBA"/>
</dbReference>
<evidence type="ECO:0000259" key="14">
    <source>
        <dbReference type="Pfam" id="PF13839"/>
    </source>
</evidence>
<dbReference type="GO" id="GO:0000139">
    <property type="term" value="C:Golgi membrane"/>
    <property type="evidence" value="ECO:0007669"/>
    <property type="project" value="UniProtKB-SubCell"/>
</dbReference>